<proteinExistence type="predicted"/>
<gene>
    <name evidence="1" type="ORF">RCL2_002843100</name>
</gene>
<sequence length="87" mass="10403">MTWEYPKKQSSTQFYLFGTKILCLRLSLMNKMIWLRIRENIVKLGSDWVTVYVRKTINDEEGKKPLPDVIECVKFSKLSRINDEEIF</sequence>
<evidence type="ECO:0000313" key="2">
    <source>
        <dbReference type="Proteomes" id="UP000615446"/>
    </source>
</evidence>
<name>A0A8H3R6T8_9GLOM</name>
<dbReference type="EMBL" id="BLAL01000304">
    <property type="protein sequence ID" value="GET02050.1"/>
    <property type="molecule type" value="Genomic_DNA"/>
</dbReference>
<dbReference type="AlphaFoldDB" id="A0A8H3R6T8"/>
<organism evidence="1 2">
    <name type="scientific">Rhizophagus clarus</name>
    <dbReference type="NCBI Taxonomy" id="94130"/>
    <lineage>
        <taxon>Eukaryota</taxon>
        <taxon>Fungi</taxon>
        <taxon>Fungi incertae sedis</taxon>
        <taxon>Mucoromycota</taxon>
        <taxon>Glomeromycotina</taxon>
        <taxon>Glomeromycetes</taxon>
        <taxon>Glomerales</taxon>
        <taxon>Glomeraceae</taxon>
        <taxon>Rhizophagus</taxon>
    </lineage>
</organism>
<evidence type="ECO:0000313" key="1">
    <source>
        <dbReference type="EMBL" id="GET02050.1"/>
    </source>
</evidence>
<dbReference type="Gene3D" id="2.130.10.120">
    <property type="entry name" value="Prolyl oligopeptidase, N-terminal domain"/>
    <property type="match status" value="1"/>
</dbReference>
<protein>
    <submittedName>
        <fullName evidence="1">Prolyl endopeptidase-like protein</fullName>
    </submittedName>
</protein>
<reference evidence="1" key="1">
    <citation type="submission" date="2019-10" db="EMBL/GenBank/DDBJ databases">
        <title>Conservation and host-specific expression of non-tandemly repeated heterogenous ribosome RNA gene in arbuscular mycorrhizal fungi.</title>
        <authorList>
            <person name="Maeda T."/>
            <person name="Kobayashi Y."/>
            <person name="Nakagawa T."/>
            <person name="Ezawa T."/>
            <person name="Yamaguchi K."/>
            <person name="Bino T."/>
            <person name="Nishimoto Y."/>
            <person name="Shigenobu S."/>
            <person name="Kawaguchi M."/>
        </authorList>
    </citation>
    <scope>NUCLEOTIDE SEQUENCE</scope>
    <source>
        <strain evidence="1">HR1</strain>
    </source>
</reference>
<dbReference type="Proteomes" id="UP000615446">
    <property type="component" value="Unassembled WGS sequence"/>
</dbReference>
<comment type="caution">
    <text evidence="1">The sequence shown here is derived from an EMBL/GenBank/DDBJ whole genome shotgun (WGS) entry which is preliminary data.</text>
</comment>
<accession>A0A8H3R6T8</accession>